<feature type="domain" description="DUF6916" evidence="1">
    <location>
        <begin position="5"/>
        <end position="96"/>
    </location>
</feature>
<protein>
    <recommendedName>
        <fullName evidence="1">DUF6916 domain-containing protein</fullName>
    </recommendedName>
</protein>
<accession>A0A1H6H458</accession>
<dbReference type="EMBL" id="FNWO01000003">
    <property type="protein sequence ID" value="SEH30667.1"/>
    <property type="molecule type" value="Genomic_DNA"/>
</dbReference>
<gene>
    <name evidence="2" type="ORF">SAMN04244559_00945</name>
</gene>
<evidence type="ECO:0000313" key="3">
    <source>
        <dbReference type="Proteomes" id="UP000182983"/>
    </source>
</evidence>
<dbReference type="OrthoDB" id="8926597at2"/>
<dbReference type="Proteomes" id="UP000182983">
    <property type="component" value="Unassembled WGS sequence"/>
</dbReference>
<dbReference type="Pfam" id="PF21880">
    <property type="entry name" value="DUF6916"/>
    <property type="match status" value="1"/>
</dbReference>
<name>A0A1H6H458_MAGFU</name>
<reference evidence="3" key="1">
    <citation type="submission" date="2016-10" db="EMBL/GenBank/DDBJ databases">
        <authorList>
            <person name="Varghese N."/>
            <person name="Submissions S."/>
        </authorList>
    </citation>
    <scope>NUCLEOTIDE SEQUENCE [LARGE SCALE GENOMIC DNA]</scope>
    <source>
        <strain evidence="3">DSM 13234</strain>
    </source>
</reference>
<organism evidence="2 3">
    <name type="scientific">Magnetospirillum fulvum</name>
    <name type="common">Rhodospirillum fulvum</name>
    <dbReference type="NCBI Taxonomy" id="1082"/>
    <lineage>
        <taxon>Bacteria</taxon>
        <taxon>Pseudomonadati</taxon>
        <taxon>Pseudomonadota</taxon>
        <taxon>Alphaproteobacteria</taxon>
        <taxon>Rhodospirillales</taxon>
        <taxon>Rhodospirillaceae</taxon>
        <taxon>Magnetospirillum</taxon>
    </lineage>
</organism>
<proteinExistence type="predicted"/>
<keyword evidence="3" id="KW-1185">Reference proteome</keyword>
<dbReference type="InterPro" id="IPR054209">
    <property type="entry name" value="DUF6916"/>
</dbReference>
<evidence type="ECO:0000259" key="1">
    <source>
        <dbReference type="Pfam" id="PF21880"/>
    </source>
</evidence>
<dbReference type="AlphaFoldDB" id="A0A1H6H458"/>
<dbReference type="RefSeq" id="WP_074766051.1">
    <property type="nucleotide sequence ID" value="NZ_FNWO01000003.1"/>
</dbReference>
<sequence>MRFLDISTFSQCLNQVFHVDIGSCEVRMTLVDMKRHPVVQFPGIAREPFSLIFKSDNQVILPQKIYTMSHDSIGKAGIFIVPVGRDAGGIIYEAVFN</sequence>
<evidence type="ECO:0000313" key="2">
    <source>
        <dbReference type="EMBL" id="SEH30667.1"/>
    </source>
</evidence>